<evidence type="ECO:0000259" key="1">
    <source>
        <dbReference type="PROSITE" id="PS50097"/>
    </source>
</evidence>
<dbReference type="SUPFAM" id="SSF54695">
    <property type="entry name" value="POZ domain"/>
    <property type="match status" value="1"/>
</dbReference>
<dbReference type="PANTHER" id="PTHR45774:SF3">
    <property type="entry name" value="BTB (POZ) DOMAIN-CONTAINING 2B-RELATED"/>
    <property type="match status" value="1"/>
</dbReference>
<dbReference type="PROSITE" id="PS50097">
    <property type="entry name" value="BTB"/>
    <property type="match status" value="1"/>
</dbReference>
<dbReference type="Gene3D" id="3.30.710.10">
    <property type="entry name" value="Potassium Channel Kv1.1, Chain A"/>
    <property type="match status" value="1"/>
</dbReference>
<dbReference type="AlphaFoldDB" id="A0ABD3U161"/>
<dbReference type="InterPro" id="IPR000210">
    <property type="entry name" value="BTB/POZ_dom"/>
</dbReference>
<dbReference type="SMART" id="SM00225">
    <property type="entry name" value="BTB"/>
    <property type="match status" value="1"/>
</dbReference>
<name>A0ABD3U161_SINWO</name>
<gene>
    <name evidence="2" type="ORF">ACJMK2_021130</name>
</gene>
<feature type="domain" description="BTB" evidence="1">
    <location>
        <begin position="32"/>
        <end position="100"/>
    </location>
</feature>
<dbReference type="EMBL" id="JBJQND010000017">
    <property type="protein sequence ID" value="KAL3843179.1"/>
    <property type="molecule type" value="Genomic_DNA"/>
</dbReference>
<dbReference type="Pfam" id="PF00651">
    <property type="entry name" value="BTB"/>
    <property type="match status" value="1"/>
</dbReference>
<dbReference type="SMART" id="SM00875">
    <property type="entry name" value="BACK"/>
    <property type="match status" value="1"/>
</dbReference>
<keyword evidence="3" id="KW-1185">Reference proteome</keyword>
<dbReference type="PANTHER" id="PTHR45774">
    <property type="entry name" value="BTB/POZ DOMAIN-CONTAINING"/>
    <property type="match status" value="1"/>
</dbReference>
<dbReference type="CDD" id="cd18186">
    <property type="entry name" value="BTB_POZ_ZBTB_KLHL-like"/>
    <property type="match status" value="1"/>
</dbReference>
<dbReference type="InterPro" id="IPR011333">
    <property type="entry name" value="SKP1/BTB/POZ_sf"/>
</dbReference>
<organism evidence="2 3">
    <name type="scientific">Sinanodonta woodiana</name>
    <name type="common">Chinese pond mussel</name>
    <name type="synonym">Anodonta woodiana</name>
    <dbReference type="NCBI Taxonomy" id="1069815"/>
    <lineage>
        <taxon>Eukaryota</taxon>
        <taxon>Metazoa</taxon>
        <taxon>Spiralia</taxon>
        <taxon>Lophotrochozoa</taxon>
        <taxon>Mollusca</taxon>
        <taxon>Bivalvia</taxon>
        <taxon>Autobranchia</taxon>
        <taxon>Heteroconchia</taxon>
        <taxon>Palaeoheterodonta</taxon>
        <taxon>Unionida</taxon>
        <taxon>Unionoidea</taxon>
        <taxon>Unionidae</taxon>
        <taxon>Unioninae</taxon>
        <taxon>Sinanodonta</taxon>
    </lineage>
</organism>
<dbReference type="Proteomes" id="UP001634394">
    <property type="component" value="Unassembled WGS sequence"/>
</dbReference>
<accession>A0ABD3U161</accession>
<reference evidence="2 3" key="1">
    <citation type="submission" date="2024-11" db="EMBL/GenBank/DDBJ databases">
        <title>Chromosome-level genome assembly of the freshwater bivalve Anodonta woodiana.</title>
        <authorList>
            <person name="Chen X."/>
        </authorList>
    </citation>
    <scope>NUCLEOTIDE SEQUENCE [LARGE SCALE GENOMIC DNA]</scope>
    <source>
        <strain evidence="2">MN2024</strain>
        <tissue evidence="2">Gills</tissue>
    </source>
</reference>
<sequence>MEGNTGALSTYWQVDKSLSQSLSSLLDEGLWTDVTFTFNTDKSVVQIKGHRIILAARSPVFEAMLFRQMESNEVAIVDASSESFKLFLRCLYTDTIDLDEDSLIEVAKLAHRYQVGYLLNRCSVKLAMRIRKVNVCKLLNLAVFYDLKDLKDKACDFIDGHVREVLASPGFLEVSVESMKVILSGDTFYVDELKLFQKCMEWAEKKCKQQGLEPDYQNKRKLLSDGFFFLRLPTLSLADYTEHIVKNNILSVEESLEIYKYKCMPSQPENTQSSQTVLSNSTLPRKQKINTILWPKNASKVEFLCPNDVYLNGIIIENVVEENKVPENYFRDISLDGKVSIKEIEKTATFQIEYSSKLPDFIPLSERIFLKGRKNPYLISIVTRCFTSCDVSAFLHYTNVQQMLFTKWPYCKYPPFINGILYQNLSNR</sequence>
<dbReference type="InterPro" id="IPR011705">
    <property type="entry name" value="BACK"/>
</dbReference>
<protein>
    <recommendedName>
        <fullName evidence="1">BTB domain-containing protein</fullName>
    </recommendedName>
</protein>
<dbReference type="Gene3D" id="1.25.40.420">
    <property type="match status" value="1"/>
</dbReference>
<dbReference type="Pfam" id="PF07707">
    <property type="entry name" value="BACK"/>
    <property type="match status" value="1"/>
</dbReference>
<comment type="caution">
    <text evidence="2">The sequence shown here is derived from an EMBL/GenBank/DDBJ whole genome shotgun (WGS) entry which is preliminary data.</text>
</comment>
<proteinExistence type="predicted"/>
<evidence type="ECO:0000313" key="2">
    <source>
        <dbReference type="EMBL" id="KAL3843179.1"/>
    </source>
</evidence>
<evidence type="ECO:0000313" key="3">
    <source>
        <dbReference type="Proteomes" id="UP001634394"/>
    </source>
</evidence>